<evidence type="ECO:0000256" key="6">
    <source>
        <dbReference type="ARBA" id="ARBA00022989"/>
    </source>
</evidence>
<accession>A0A921UEK5</accession>
<evidence type="ECO:0000256" key="1">
    <source>
        <dbReference type="ARBA" id="ARBA00004651"/>
    </source>
</evidence>
<dbReference type="PANTHER" id="PTHR36488">
    <property type="entry name" value="CASP-LIKE PROTEIN 1U1"/>
    <property type="match status" value="1"/>
</dbReference>
<dbReference type="AlphaFoldDB" id="A0A921UEK5"/>
<dbReference type="KEGG" id="sbi:8076491"/>
<comment type="subcellular location">
    <subcellularLocation>
        <location evidence="1 8">Cell membrane</location>
        <topology evidence="1 8">Multi-pass membrane protein</topology>
    </subcellularLocation>
</comment>
<reference evidence="10" key="1">
    <citation type="journal article" date="2019" name="BMC Genomics">
        <title>A new reference genome for Sorghum bicolor reveals high levels of sequence similarity between sweet and grain genotypes: implications for the genetics of sugar metabolism.</title>
        <authorList>
            <person name="Cooper E.A."/>
            <person name="Brenton Z.W."/>
            <person name="Flinn B.S."/>
            <person name="Jenkins J."/>
            <person name="Shu S."/>
            <person name="Flowers D."/>
            <person name="Luo F."/>
            <person name="Wang Y."/>
            <person name="Xia P."/>
            <person name="Barry K."/>
            <person name="Daum C."/>
            <person name="Lipzen A."/>
            <person name="Yoshinaga Y."/>
            <person name="Schmutz J."/>
            <person name="Saski C."/>
            <person name="Vermerris W."/>
            <person name="Kresovich S."/>
        </authorList>
    </citation>
    <scope>NUCLEOTIDE SEQUENCE</scope>
</reference>
<dbReference type="GO" id="GO:0005886">
    <property type="term" value="C:plasma membrane"/>
    <property type="evidence" value="ECO:0007669"/>
    <property type="project" value="UniProtKB-SubCell"/>
</dbReference>
<dbReference type="InterPro" id="IPR044173">
    <property type="entry name" value="CASPL"/>
</dbReference>
<evidence type="ECO:0000256" key="5">
    <source>
        <dbReference type="ARBA" id="ARBA00022692"/>
    </source>
</evidence>
<reference evidence="10" key="2">
    <citation type="submission" date="2020-10" db="EMBL/GenBank/DDBJ databases">
        <authorList>
            <person name="Cooper E.A."/>
            <person name="Brenton Z.W."/>
            <person name="Flinn B.S."/>
            <person name="Jenkins J."/>
            <person name="Shu S."/>
            <person name="Flowers D."/>
            <person name="Luo F."/>
            <person name="Wang Y."/>
            <person name="Xia P."/>
            <person name="Barry K."/>
            <person name="Daum C."/>
            <person name="Lipzen A."/>
            <person name="Yoshinaga Y."/>
            <person name="Schmutz J."/>
            <person name="Saski C."/>
            <person name="Vermerris W."/>
            <person name="Kresovich S."/>
        </authorList>
    </citation>
    <scope>NUCLEOTIDE SEQUENCE</scope>
</reference>
<keyword evidence="4 8" id="KW-1003">Cell membrane</keyword>
<dbReference type="InterPro" id="IPR006702">
    <property type="entry name" value="CASP_dom"/>
</dbReference>
<evidence type="ECO:0000256" key="7">
    <source>
        <dbReference type="ARBA" id="ARBA00023136"/>
    </source>
</evidence>
<feature type="domain" description="Casparian strip membrane protein" evidence="9">
    <location>
        <begin position="67"/>
        <end position="213"/>
    </location>
</feature>
<dbReference type="Gramene" id="EES11679">
    <property type="protein sequence ID" value="EES11679"/>
    <property type="gene ID" value="SORBI_3006G273300"/>
</dbReference>
<organism evidence="10 11">
    <name type="scientific">Sorghum bicolor</name>
    <name type="common">Sorghum</name>
    <name type="synonym">Sorghum vulgare</name>
    <dbReference type="NCBI Taxonomy" id="4558"/>
    <lineage>
        <taxon>Eukaryota</taxon>
        <taxon>Viridiplantae</taxon>
        <taxon>Streptophyta</taxon>
        <taxon>Embryophyta</taxon>
        <taxon>Tracheophyta</taxon>
        <taxon>Spermatophyta</taxon>
        <taxon>Magnoliopsida</taxon>
        <taxon>Liliopsida</taxon>
        <taxon>Poales</taxon>
        <taxon>Poaceae</taxon>
        <taxon>PACMAD clade</taxon>
        <taxon>Panicoideae</taxon>
        <taxon>Andropogonodae</taxon>
        <taxon>Andropogoneae</taxon>
        <taxon>Sorghinae</taxon>
        <taxon>Sorghum</taxon>
    </lineage>
</organism>
<dbReference type="PANTHER" id="PTHR36488:SF11">
    <property type="entry name" value="CASP-LIKE PROTEIN"/>
    <property type="match status" value="1"/>
</dbReference>
<proteinExistence type="inferred from homology"/>
<name>A0A921UEK5_SORBI</name>
<dbReference type="NCBIfam" id="TIGR01569">
    <property type="entry name" value="A_tha_TIGR01569"/>
    <property type="match status" value="1"/>
</dbReference>
<dbReference type="Proteomes" id="UP000807115">
    <property type="component" value="Chromosome 6"/>
</dbReference>
<comment type="subunit">
    <text evidence="3 8">Homodimer and heterodimers.</text>
</comment>
<feature type="transmembrane region" description="Helical" evidence="8">
    <location>
        <begin position="204"/>
        <end position="226"/>
    </location>
</feature>
<keyword evidence="6 8" id="KW-1133">Transmembrane helix</keyword>
<dbReference type="Pfam" id="PF04535">
    <property type="entry name" value="CASP_dom"/>
    <property type="match status" value="1"/>
</dbReference>
<comment type="caution">
    <text evidence="10">The sequence shown here is derived from an EMBL/GenBank/DDBJ whole genome shotgun (WGS) entry which is preliminary data.</text>
</comment>
<dbReference type="OMA" id="TSANWIA"/>
<evidence type="ECO:0000256" key="3">
    <source>
        <dbReference type="ARBA" id="ARBA00011489"/>
    </source>
</evidence>
<dbReference type="OrthoDB" id="753675at2759"/>
<dbReference type="InterPro" id="IPR006459">
    <property type="entry name" value="CASP/CASPL"/>
</dbReference>
<protein>
    <recommendedName>
        <fullName evidence="8">CASP-like protein</fullName>
    </recommendedName>
</protein>
<keyword evidence="5 8" id="KW-0812">Transmembrane</keyword>
<gene>
    <name evidence="10" type="ORF">BDA96_06G297200</name>
</gene>
<evidence type="ECO:0000256" key="2">
    <source>
        <dbReference type="ARBA" id="ARBA00007651"/>
    </source>
</evidence>
<feature type="transmembrane region" description="Helical" evidence="8">
    <location>
        <begin position="73"/>
        <end position="93"/>
    </location>
</feature>
<feature type="transmembrane region" description="Helical" evidence="8">
    <location>
        <begin position="113"/>
        <end position="140"/>
    </location>
</feature>
<feature type="transmembrane region" description="Helical" evidence="8">
    <location>
        <begin position="152"/>
        <end position="175"/>
    </location>
</feature>
<comment type="similarity">
    <text evidence="2 8">Belongs to the Casparian strip membrane proteins (CASP) family.</text>
</comment>
<evidence type="ECO:0000313" key="11">
    <source>
        <dbReference type="Proteomes" id="UP000807115"/>
    </source>
</evidence>
<dbReference type="EMBL" id="CM027685">
    <property type="protein sequence ID" value="KAG0528190.1"/>
    <property type="molecule type" value="Genomic_DNA"/>
</dbReference>
<sequence>MSTSEAGAAATVIPIDDVARDHGKAPAVATAPPPPAAAAAVPAAATTTAPRKTGVPFFRRADRGSRCVALLDFVLRVAAFGPALAAAIATGTSDETLSVFTQFFQFHARFDDFPALLFFMVANAIAAGYLVLSLPFSAVIVLRPQAIGLRHLLLVCDMIIAALLTAAAAAAAAIVDLAHSGNLRANWVPICMQFHGFCQRTSGAVVGSFLAVLVLLFLVILAAFAIRKR</sequence>
<evidence type="ECO:0000256" key="8">
    <source>
        <dbReference type="RuleBase" id="RU361233"/>
    </source>
</evidence>
<evidence type="ECO:0000259" key="9">
    <source>
        <dbReference type="Pfam" id="PF04535"/>
    </source>
</evidence>
<keyword evidence="7 8" id="KW-0472">Membrane</keyword>
<evidence type="ECO:0000313" key="10">
    <source>
        <dbReference type="EMBL" id="KAG0528190.1"/>
    </source>
</evidence>
<evidence type="ECO:0000256" key="4">
    <source>
        <dbReference type="ARBA" id="ARBA00022475"/>
    </source>
</evidence>